<dbReference type="InterPro" id="IPR032675">
    <property type="entry name" value="LRR_dom_sf"/>
</dbReference>
<dbReference type="InterPro" id="IPR046633">
    <property type="entry name" value="DUF6745"/>
</dbReference>
<dbReference type="EMBL" id="CP155447">
    <property type="protein sequence ID" value="XBH02914.1"/>
    <property type="molecule type" value="Genomic_DNA"/>
</dbReference>
<evidence type="ECO:0000259" key="1">
    <source>
        <dbReference type="Pfam" id="PF20530"/>
    </source>
</evidence>
<gene>
    <name evidence="2" type="ORF">V5E97_32085</name>
</gene>
<organism evidence="2">
    <name type="scientific">Singulisphaera sp. Ch08</name>
    <dbReference type="NCBI Taxonomy" id="3120278"/>
    <lineage>
        <taxon>Bacteria</taxon>
        <taxon>Pseudomonadati</taxon>
        <taxon>Planctomycetota</taxon>
        <taxon>Planctomycetia</taxon>
        <taxon>Isosphaerales</taxon>
        <taxon>Isosphaeraceae</taxon>
        <taxon>Singulisphaera</taxon>
    </lineage>
</organism>
<evidence type="ECO:0000313" key="2">
    <source>
        <dbReference type="EMBL" id="XBH02914.1"/>
    </source>
</evidence>
<sequence>MVTLKDASGRTYATIHGHRLILAKGGAEYLAQKGRLDLPKLAALSELPPGLSVRRLDLSGCSNLTHLPDGLRVRHLNLADCTALTELPSGLACYEINLSGTGIRSLPADLRVDYRLDLTNCTKLVELPPHLKVGSLVLRDCKTLATLPEGLDVSFLDLRGCERLSDWPAATTIRIGRLNMSGCRRLNRLPDGLGRVAQLDVSDCTALKSLPEGLEIGTSIEIANTAITALPASMAGVSLVWRGVPIDERIAFHPESIEVDEVLEEENAERRRVLLERVGLDRFLSEAKVEVLDEDQDRGGNRRLLRVPLEGDEDLVCVMVHCPSTGGRYLLRVPPYMETCRQAVAWTAGFDDPNLYRPLVET</sequence>
<dbReference type="PANTHER" id="PTHR36766">
    <property type="entry name" value="PLANT BROAD-SPECTRUM MILDEW RESISTANCE PROTEIN RPW8"/>
    <property type="match status" value="1"/>
</dbReference>
<dbReference type="Gene3D" id="3.80.10.10">
    <property type="entry name" value="Ribonuclease Inhibitor"/>
    <property type="match status" value="1"/>
</dbReference>
<dbReference type="PANTHER" id="PTHR36766:SF30">
    <property type="entry name" value="TIR-NBS TYPE DISEASE RESISTANCE PROTEIN-RELATED"/>
    <property type="match status" value="1"/>
</dbReference>
<reference evidence="2" key="1">
    <citation type="submission" date="2024-05" db="EMBL/GenBank/DDBJ databases">
        <title>Planctomycetes of the genus Singulisphaera possess chitinolytic capabilities.</title>
        <authorList>
            <person name="Ivanova A."/>
        </authorList>
    </citation>
    <scope>NUCLEOTIDE SEQUENCE</scope>
    <source>
        <strain evidence="2">Ch08T</strain>
    </source>
</reference>
<dbReference type="RefSeq" id="WP_406695655.1">
    <property type="nucleotide sequence ID" value="NZ_CP155447.1"/>
</dbReference>
<protein>
    <submittedName>
        <fullName evidence="2">DUF6745 domain-containing protein</fullName>
    </submittedName>
</protein>
<accession>A0AAU7CC66</accession>
<dbReference type="SUPFAM" id="SSF52047">
    <property type="entry name" value="RNI-like"/>
    <property type="match status" value="1"/>
</dbReference>
<name>A0AAU7CC66_9BACT</name>
<feature type="domain" description="DUF6745" evidence="1">
    <location>
        <begin position="239"/>
        <end position="362"/>
    </location>
</feature>
<dbReference type="AlphaFoldDB" id="A0AAU7CC66"/>
<proteinExistence type="predicted"/>
<dbReference type="Pfam" id="PF20530">
    <property type="entry name" value="DUF6745"/>
    <property type="match status" value="1"/>
</dbReference>